<dbReference type="OrthoDB" id="9860637at2"/>
<name>A0A1I3VXE2_9BACT</name>
<dbReference type="EMBL" id="FORX01000011">
    <property type="protein sequence ID" value="SFJ98821.1"/>
    <property type="molecule type" value="Genomic_DNA"/>
</dbReference>
<gene>
    <name evidence="1" type="ORF">SAMN04488082_11150</name>
</gene>
<sequence>MTNRQRWTMTILTLSALAVGSIALAQAIGRIAHSHARTAVVLKELDTLEQSIARLRQEAPQIQMWRDIASLCRRVRLEPEGWHSYPVFISRDLPWEEVAQSLLIASNALPRPGEYWFQPLSMRVARADVPRPSSLDGENTEKQPLAADTERYHLNFQGHFLTPNRNQR</sequence>
<evidence type="ECO:0000313" key="1">
    <source>
        <dbReference type="EMBL" id="SFJ98821.1"/>
    </source>
</evidence>
<organism evidence="1 2">
    <name type="scientific">Desulfomicrobium apsheronum</name>
    <dbReference type="NCBI Taxonomy" id="52560"/>
    <lineage>
        <taxon>Bacteria</taxon>
        <taxon>Pseudomonadati</taxon>
        <taxon>Thermodesulfobacteriota</taxon>
        <taxon>Desulfovibrionia</taxon>
        <taxon>Desulfovibrionales</taxon>
        <taxon>Desulfomicrobiaceae</taxon>
        <taxon>Desulfomicrobium</taxon>
    </lineage>
</organism>
<proteinExistence type="predicted"/>
<keyword evidence="2" id="KW-1185">Reference proteome</keyword>
<dbReference type="STRING" id="52560.SAMN04488082_11150"/>
<reference evidence="2" key="1">
    <citation type="submission" date="2016-10" db="EMBL/GenBank/DDBJ databases">
        <authorList>
            <person name="Varghese N."/>
            <person name="Submissions S."/>
        </authorList>
    </citation>
    <scope>NUCLEOTIDE SEQUENCE [LARGE SCALE GENOMIC DNA]</scope>
    <source>
        <strain evidence="2">DSM 5918</strain>
    </source>
</reference>
<protein>
    <submittedName>
        <fullName evidence="1">Uncharacterized protein</fullName>
    </submittedName>
</protein>
<dbReference type="Proteomes" id="UP000198635">
    <property type="component" value="Unassembled WGS sequence"/>
</dbReference>
<dbReference type="RefSeq" id="WP_092375570.1">
    <property type="nucleotide sequence ID" value="NZ_FORX01000011.1"/>
</dbReference>
<accession>A0A1I3VXE2</accession>
<evidence type="ECO:0000313" key="2">
    <source>
        <dbReference type="Proteomes" id="UP000198635"/>
    </source>
</evidence>
<dbReference type="AlphaFoldDB" id="A0A1I3VXE2"/>